<evidence type="ECO:0000313" key="9">
    <source>
        <dbReference type="EMBL" id="KUK82021.1"/>
    </source>
</evidence>
<dbReference type="PANTHER" id="PTHR32196:SF21">
    <property type="entry name" value="ABC TRANSPORTER PERMEASE PROTEIN YPHD-RELATED"/>
    <property type="match status" value="1"/>
</dbReference>
<feature type="transmembrane region" description="Helical" evidence="8">
    <location>
        <begin position="225"/>
        <end position="246"/>
    </location>
</feature>
<feature type="transmembrane region" description="Helical" evidence="8">
    <location>
        <begin position="17"/>
        <end position="36"/>
    </location>
</feature>
<feature type="transmembrane region" description="Helical" evidence="8">
    <location>
        <begin position="284"/>
        <end position="317"/>
    </location>
</feature>
<keyword evidence="5 8" id="KW-0812">Transmembrane</keyword>
<accession>A0A101HRZ1</accession>
<dbReference type="InterPro" id="IPR001851">
    <property type="entry name" value="ABC_transp_permease"/>
</dbReference>
<dbReference type="PANTHER" id="PTHR32196">
    <property type="entry name" value="ABC TRANSPORTER PERMEASE PROTEIN YPHD-RELATED-RELATED"/>
    <property type="match status" value="1"/>
</dbReference>
<gene>
    <name evidence="9" type="ORF">XD94_0214</name>
</gene>
<keyword evidence="6 8" id="KW-1133">Transmembrane helix</keyword>
<protein>
    <submittedName>
        <fullName evidence="9">Permease component of ribose/xylose/arabinose/galactoside ABC-type transporter</fullName>
    </submittedName>
</protein>
<dbReference type="Pfam" id="PF02653">
    <property type="entry name" value="BPD_transp_2"/>
    <property type="match status" value="1"/>
</dbReference>
<evidence type="ECO:0000256" key="2">
    <source>
        <dbReference type="ARBA" id="ARBA00022448"/>
    </source>
</evidence>
<keyword evidence="3" id="KW-1003">Cell membrane</keyword>
<sequence>MSKSDTKRGILSKNSEIFSLGVILAILVLLFSLALPGKFLRPSNLQSMAFQLPELGVLAFAMMITMLTGGINLSIISSANLSGIIMAMILTRNVTPNMGGSELGWIVFLAILAGMSISLIVGLANGVIIAYIGISPILATLGTMTLLEGISLVITRGYVISGLPRSLLVIGNGTFLGVPVPMFILIAVAIAVAILLNKTRLGLSTYMIGSNIKATSFSGINTNKVIILVYMISGLLAGIASLIMIARFNSAKAGYGSSYLLVTVLVSVLGGINPNGGFGKVSGVFLGLVLLQVISSGLNLLGISQFLTLALWGALLLGVEALRLARRRVR</sequence>
<evidence type="ECO:0000256" key="7">
    <source>
        <dbReference type="ARBA" id="ARBA00023136"/>
    </source>
</evidence>
<dbReference type="GO" id="GO:0005886">
    <property type="term" value="C:plasma membrane"/>
    <property type="evidence" value="ECO:0007669"/>
    <property type="project" value="UniProtKB-SubCell"/>
</dbReference>
<comment type="subcellular location">
    <subcellularLocation>
        <location evidence="1">Cell membrane</location>
        <topology evidence="1">Multi-pass membrane protein</topology>
    </subcellularLocation>
</comment>
<dbReference type="PATRIC" id="fig|1184387.3.peg.513"/>
<dbReference type="GO" id="GO:0022857">
    <property type="term" value="F:transmembrane transporter activity"/>
    <property type="evidence" value="ECO:0007669"/>
    <property type="project" value="InterPro"/>
</dbReference>
<feature type="transmembrane region" description="Helical" evidence="8">
    <location>
        <begin position="128"/>
        <end position="155"/>
    </location>
</feature>
<keyword evidence="4" id="KW-0997">Cell inner membrane</keyword>
<keyword evidence="7 8" id="KW-0472">Membrane</keyword>
<dbReference type="Proteomes" id="UP000054092">
    <property type="component" value="Unassembled WGS sequence"/>
</dbReference>
<feature type="transmembrane region" description="Helical" evidence="8">
    <location>
        <begin position="103"/>
        <end position="122"/>
    </location>
</feature>
<evidence type="ECO:0000256" key="4">
    <source>
        <dbReference type="ARBA" id="ARBA00022519"/>
    </source>
</evidence>
<feature type="transmembrane region" description="Helical" evidence="8">
    <location>
        <begin position="167"/>
        <end position="196"/>
    </location>
</feature>
<evidence type="ECO:0000256" key="3">
    <source>
        <dbReference type="ARBA" id="ARBA00022475"/>
    </source>
</evidence>
<reference evidence="10" key="1">
    <citation type="journal article" date="2015" name="MBio">
        <title>Genome-Resolved Metagenomic Analysis Reveals Roles for Candidate Phyla and Other Microbial Community Members in Biogeochemical Transformations in Oil Reservoirs.</title>
        <authorList>
            <person name="Hu P."/>
            <person name="Tom L."/>
            <person name="Singh A."/>
            <person name="Thomas B.C."/>
            <person name="Baker B.J."/>
            <person name="Piceno Y.M."/>
            <person name="Andersen G.L."/>
            <person name="Banfield J.F."/>
        </authorList>
    </citation>
    <scope>NUCLEOTIDE SEQUENCE [LARGE SCALE GENOMIC DNA]</scope>
</reference>
<evidence type="ECO:0000256" key="5">
    <source>
        <dbReference type="ARBA" id="ARBA00022692"/>
    </source>
</evidence>
<feature type="transmembrane region" description="Helical" evidence="8">
    <location>
        <begin position="253"/>
        <end position="272"/>
    </location>
</feature>
<comment type="caution">
    <text evidence="9">The sequence shown here is derived from an EMBL/GenBank/DDBJ whole genome shotgun (WGS) entry which is preliminary data.</text>
</comment>
<organism evidence="9 10">
    <name type="scientific">Mesotoga prima</name>
    <dbReference type="NCBI Taxonomy" id="1184387"/>
    <lineage>
        <taxon>Bacteria</taxon>
        <taxon>Thermotogati</taxon>
        <taxon>Thermotogota</taxon>
        <taxon>Thermotogae</taxon>
        <taxon>Kosmotogales</taxon>
        <taxon>Kosmotogaceae</taxon>
        <taxon>Mesotoga</taxon>
    </lineage>
</organism>
<dbReference type="AlphaFoldDB" id="A0A101HRZ1"/>
<name>A0A101HRZ1_9BACT</name>
<keyword evidence="2" id="KW-0813">Transport</keyword>
<dbReference type="EMBL" id="LGGP01000020">
    <property type="protein sequence ID" value="KUK82021.1"/>
    <property type="molecule type" value="Genomic_DNA"/>
</dbReference>
<evidence type="ECO:0000256" key="6">
    <source>
        <dbReference type="ARBA" id="ARBA00022989"/>
    </source>
</evidence>
<evidence type="ECO:0000313" key="10">
    <source>
        <dbReference type="Proteomes" id="UP000054092"/>
    </source>
</evidence>
<dbReference type="CDD" id="cd06579">
    <property type="entry name" value="TM_PBP1_transp_AraH_like"/>
    <property type="match status" value="1"/>
</dbReference>
<proteinExistence type="predicted"/>
<evidence type="ECO:0000256" key="8">
    <source>
        <dbReference type="SAM" id="Phobius"/>
    </source>
</evidence>
<evidence type="ECO:0000256" key="1">
    <source>
        <dbReference type="ARBA" id="ARBA00004651"/>
    </source>
</evidence>